<evidence type="ECO:0000256" key="1">
    <source>
        <dbReference type="SAM" id="Phobius"/>
    </source>
</evidence>
<keyword evidence="1" id="KW-1133">Transmembrane helix</keyword>
<keyword evidence="1" id="KW-0812">Transmembrane</keyword>
<comment type="caution">
    <text evidence="2">The sequence shown here is derived from an EMBL/GenBank/DDBJ whole genome shotgun (WGS) entry which is preliminary data.</text>
</comment>
<accession>A0A1F8F8M6</accession>
<dbReference type="AlphaFoldDB" id="A0A1F8F8M6"/>
<protein>
    <submittedName>
        <fullName evidence="2">Uncharacterized protein</fullName>
    </submittedName>
</protein>
<keyword evidence="1" id="KW-0472">Membrane</keyword>
<feature type="transmembrane region" description="Helical" evidence="1">
    <location>
        <begin position="70"/>
        <end position="87"/>
    </location>
</feature>
<sequence>MFLFFLSILIIFLDFVFIPSLTGFLYGSLSSLFLISLILYFGIRKNVVVACLFFCILVELSLGYKFGSYSASFLFICLLILLISRFINIPTVKGSGNILTISILSLAAPFLNYVFFVVFNYIDERNLLGLRYEIIDLAYLGYYALEAFLILNAIKLLDAQKRI</sequence>
<feature type="transmembrane region" description="Helical" evidence="1">
    <location>
        <begin position="6"/>
        <end position="35"/>
    </location>
</feature>
<dbReference type="Proteomes" id="UP000177167">
    <property type="component" value="Unassembled WGS sequence"/>
</dbReference>
<reference evidence="2 3" key="1">
    <citation type="journal article" date="2016" name="Nat. Commun.">
        <title>Thousands of microbial genomes shed light on interconnected biogeochemical processes in an aquifer system.</title>
        <authorList>
            <person name="Anantharaman K."/>
            <person name="Brown C.T."/>
            <person name="Hug L.A."/>
            <person name="Sharon I."/>
            <person name="Castelle C.J."/>
            <person name="Probst A.J."/>
            <person name="Thomas B.C."/>
            <person name="Singh A."/>
            <person name="Wilkins M.J."/>
            <person name="Karaoz U."/>
            <person name="Brodie E.L."/>
            <person name="Williams K.H."/>
            <person name="Hubbard S.S."/>
            <person name="Banfield J.F."/>
        </authorList>
    </citation>
    <scope>NUCLEOTIDE SEQUENCE [LARGE SCALE GENOMIC DNA]</scope>
</reference>
<name>A0A1F8F8M6_9BACT</name>
<proteinExistence type="predicted"/>
<dbReference type="EMBL" id="MGJP01000034">
    <property type="protein sequence ID" value="OGN09503.1"/>
    <property type="molecule type" value="Genomic_DNA"/>
</dbReference>
<evidence type="ECO:0000313" key="2">
    <source>
        <dbReference type="EMBL" id="OGN09503.1"/>
    </source>
</evidence>
<feature type="transmembrane region" description="Helical" evidence="1">
    <location>
        <begin position="134"/>
        <end position="154"/>
    </location>
</feature>
<gene>
    <name evidence="2" type="ORF">A3J46_00470</name>
</gene>
<evidence type="ECO:0000313" key="3">
    <source>
        <dbReference type="Proteomes" id="UP000177167"/>
    </source>
</evidence>
<organism evidence="2 3">
    <name type="scientific">Candidatus Yanofskybacteria bacterium RIFCSPHIGHO2_02_FULL_41_11</name>
    <dbReference type="NCBI Taxonomy" id="1802675"/>
    <lineage>
        <taxon>Bacteria</taxon>
        <taxon>Candidatus Yanofskyibacteriota</taxon>
    </lineage>
</organism>
<feature type="transmembrane region" description="Helical" evidence="1">
    <location>
        <begin position="99"/>
        <end position="122"/>
    </location>
</feature>